<dbReference type="CDD" id="cd04902">
    <property type="entry name" value="ACT_3PGDH-xct"/>
    <property type="match status" value="1"/>
</dbReference>
<comment type="function">
    <text evidence="1">Catalyzes the reversible oxidation of 3-phospho-D-glycerate to 3-phosphonooxypyruvate, the first step of the phosphorylated L-serine biosynthesis pathway. Also catalyzes the reversible oxidation of 2-hydroxyglutarate to 2-oxoglutarate.</text>
</comment>
<gene>
    <name evidence="13" type="ORF">E5161_03070</name>
</gene>
<dbReference type="Proteomes" id="UP000309673">
    <property type="component" value="Unassembled WGS sequence"/>
</dbReference>
<evidence type="ECO:0000256" key="11">
    <source>
        <dbReference type="RuleBase" id="RU363003"/>
    </source>
</evidence>
<dbReference type="Gene3D" id="3.30.1330.90">
    <property type="entry name" value="D-3-phosphoglycerate dehydrogenase, domain 3"/>
    <property type="match status" value="1"/>
</dbReference>
<dbReference type="OrthoDB" id="9805416at2"/>
<evidence type="ECO:0000256" key="3">
    <source>
        <dbReference type="ARBA" id="ARBA00005854"/>
    </source>
</evidence>
<evidence type="ECO:0000256" key="9">
    <source>
        <dbReference type="ARBA" id="ARBA00048126"/>
    </source>
</evidence>
<comment type="catalytic activity">
    <reaction evidence="9">
        <text>(R)-2-hydroxyglutarate + NAD(+) = 2-oxoglutarate + NADH + H(+)</text>
        <dbReference type="Rhea" id="RHEA:49612"/>
        <dbReference type="ChEBI" id="CHEBI:15378"/>
        <dbReference type="ChEBI" id="CHEBI:15801"/>
        <dbReference type="ChEBI" id="CHEBI:16810"/>
        <dbReference type="ChEBI" id="CHEBI:57540"/>
        <dbReference type="ChEBI" id="CHEBI:57945"/>
        <dbReference type="EC" id="1.1.1.399"/>
    </reaction>
</comment>
<dbReference type="FunFam" id="3.40.50.720:FF:000021">
    <property type="entry name" value="D-3-phosphoglycerate dehydrogenase"/>
    <property type="match status" value="1"/>
</dbReference>
<comment type="catalytic activity">
    <reaction evidence="10 11">
        <text>(2R)-3-phosphoglycerate + NAD(+) = 3-phosphooxypyruvate + NADH + H(+)</text>
        <dbReference type="Rhea" id="RHEA:12641"/>
        <dbReference type="ChEBI" id="CHEBI:15378"/>
        <dbReference type="ChEBI" id="CHEBI:18110"/>
        <dbReference type="ChEBI" id="CHEBI:57540"/>
        <dbReference type="ChEBI" id="CHEBI:57945"/>
        <dbReference type="ChEBI" id="CHEBI:58272"/>
        <dbReference type="EC" id="1.1.1.95"/>
    </reaction>
</comment>
<dbReference type="GO" id="GO:0004617">
    <property type="term" value="F:phosphoglycerate dehydrogenase activity"/>
    <property type="evidence" value="ECO:0007669"/>
    <property type="project" value="UniProtKB-UniRule"/>
</dbReference>
<evidence type="ECO:0000256" key="8">
    <source>
        <dbReference type="ARBA" id="ARBA00023299"/>
    </source>
</evidence>
<evidence type="ECO:0000256" key="4">
    <source>
        <dbReference type="ARBA" id="ARBA00021582"/>
    </source>
</evidence>
<dbReference type="InterPro" id="IPR050857">
    <property type="entry name" value="D-2-hydroxyacid_DH"/>
</dbReference>
<feature type="domain" description="ACT" evidence="12">
    <location>
        <begin position="457"/>
        <end position="530"/>
    </location>
</feature>
<dbReference type="PANTHER" id="PTHR42789:SF1">
    <property type="entry name" value="D-ISOMER SPECIFIC 2-HYDROXYACID DEHYDROGENASE FAMILY PROTEIN (AFU_ORTHOLOGUE AFUA_6G10090)"/>
    <property type="match status" value="1"/>
</dbReference>
<accession>A0A4U0FHE1</accession>
<reference evidence="13 14" key="1">
    <citation type="submission" date="2019-04" db="EMBL/GenBank/DDBJ databases">
        <title>Cohnella sp. nov., isolated from soil.</title>
        <authorList>
            <person name="Kim W."/>
        </authorList>
    </citation>
    <scope>NUCLEOTIDE SEQUENCE [LARGE SCALE GENOMIC DNA]</scope>
    <source>
        <strain evidence="13 14">CAU 1483</strain>
    </source>
</reference>
<evidence type="ECO:0000256" key="5">
    <source>
        <dbReference type="ARBA" id="ARBA00022605"/>
    </source>
</evidence>
<dbReference type="GO" id="GO:0006564">
    <property type="term" value="P:L-serine biosynthetic process"/>
    <property type="evidence" value="ECO:0007669"/>
    <property type="project" value="UniProtKB-UniRule"/>
</dbReference>
<keyword evidence="7 11" id="KW-0520">NAD</keyword>
<dbReference type="Gene3D" id="3.30.70.260">
    <property type="match status" value="1"/>
</dbReference>
<proteinExistence type="inferred from homology"/>
<dbReference type="PROSITE" id="PS51671">
    <property type="entry name" value="ACT"/>
    <property type="match status" value="1"/>
</dbReference>
<dbReference type="RefSeq" id="WP_136776186.1">
    <property type="nucleotide sequence ID" value="NZ_SUPK01000001.1"/>
</dbReference>
<dbReference type="SUPFAM" id="SSF55021">
    <property type="entry name" value="ACT-like"/>
    <property type="match status" value="1"/>
</dbReference>
<evidence type="ECO:0000256" key="1">
    <source>
        <dbReference type="ARBA" id="ARBA00003800"/>
    </source>
</evidence>
<evidence type="ECO:0000259" key="12">
    <source>
        <dbReference type="PROSITE" id="PS51671"/>
    </source>
</evidence>
<dbReference type="InterPro" id="IPR045865">
    <property type="entry name" value="ACT-like_dom_sf"/>
</dbReference>
<dbReference type="InterPro" id="IPR036291">
    <property type="entry name" value="NAD(P)-bd_dom_sf"/>
</dbReference>
<dbReference type="CDD" id="cd12173">
    <property type="entry name" value="PGDH_4"/>
    <property type="match status" value="1"/>
</dbReference>
<dbReference type="Pfam" id="PF00389">
    <property type="entry name" value="2-Hacid_dh"/>
    <property type="match status" value="1"/>
</dbReference>
<dbReference type="AlphaFoldDB" id="A0A4U0FHE1"/>
<evidence type="ECO:0000256" key="2">
    <source>
        <dbReference type="ARBA" id="ARBA00005216"/>
    </source>
</evidence>
<dbReference type="InterPro" id="IPR029753">
    <property type="entry name" value="D-isomer_DH_CS"/>
</dbReference>
<keyword evidence="8 11" id="KW-0718">Serine biosynthesis</keyword>
<keyword evidence="6 11" id="KW-0560">Oxidoreductase</keyword>
<dbReference type="Gene3D" id="3.40.50.720">
    <property type="entry name" value="NAD(P)-binding Rossmann-like Domain"/>
    <property type="match status" value="2"/>
</dbReference>
<dbReference type="SUPFAM" id="SSF143548">
    <property type="entry name" value="Serine metabolism enzymes domain"/>
    <property type="match status" value="1"/>
</dbReference>
<sequence>MFKVLVSDPISDLGISLLIEASDIAVDKKTGLTEDELVGIIGEYDALLVRSQTKVTERIMSAGKQLKVIGRAGVGVDNIDLDAATKRGIIVINAPDGNTITTCEHTFAMMMALARHIPQAYLKTVGGVWDRKSFVGVELRNKVLGVLGMGRIGSEVAARAKAFGMDVYGYDPFLTEERAEKLGVKLASVEDIIRDADFITVHTPLTPETRHMIGKEQFAKIKKGVRIVNCARGGIIDEKALVEAIDAGIVAGAAFDVFEEEPPAPDHPFLSHPKIIVTPHLGASTVEAQENVAIDVSEQLLHILRDEPFKNAVNMPPVPADVLSKLEPYFSLGKKLGSFAAQIAEGPVKEIVINYAGELADVDTQPLNRYVVQGVLACHLGSDQVNVVNAMHLAKSRGVNIVVSKTQATKGFTNQVSVTLRTTKEERLVAGTLLNGFGARITQVDKFPVDVEPQGHLLLVSHHDKPGIIGRVGTLLGTNDVNIATMQVGRTIVGGAAIMVLGVDKGVTKDVLAQLTALPDLNNAKEIQLY</sequence>
<keyword evidence="14" id="KW-1185">Reference proteome</keyword>
<comment type="caution">
    <text evidence="13">The sequence shown here is derived from an EMBL/GenBank/DDBJ whole genome shotgun (WGS) entry which is preliminary data.</text>
</comment>
<dbReference type="PROSITE" id="PS00670">
    <property type="entry name" value="D_2_HYDROXYACID_DH_2"/>
    <property type="match status" value="1"/>
</dbReference>
<dbReference type="InterPro" id="IPR006139">
    <property type="entry name" value="D-isomer_2_OHA_DH_cat_dom"/>
</dbReference>
<name>A0A4U0FHE1_9BACL</name>
<dbReference type="NCBIfam" id="TIGR01327">
    <property type="entry name" value="PGDH"/>
    <property type="match status" value="1"/>
</dbReference>
<dbReference type="GO" id="GO:0051287">
    <property type="term" value="F:NAD binding"/>
    <property type="evidence" value="ECO:0007669"/>
    <property type="project" value="UniProtKB-UniRule"/>
</dbReference>
<dbReference type="InterPro" id="IPR006140">
    <property type="entry name" value="D-isomer_DH_NAD-bd"/>
</dbReference>
<organism evidence="13 14">
    <name type="scientific">Cohnella pontilimi</name>
    <dbReference type="NCBI Taxonomy" id="2564100"/>
    <lineage>
        <taxon>Bacteria</taxon>
        <taxon>Bacillati</taxon>
        <taxon>Bacillota</taxon>
        <taxon>Bacilli</taxon>
        <taxon>Bacillales</taxon>
        <taxon>Paenibacillaceae</taxon>
        <taxon>Cohnella</taxon>
    </lineage>
</organism>
<dbReference type="InterPro" id="IPR029009">
    <property type="entry name" value="ASB_dom_sf"/>
</dbReference>
<dbReference type="InterPro" id="IPR002912">
    <property type="entry name" value="ACT_dom"/>
</dbReference>
<dbReference type="SUPFAM" id="SSF51735">
    <property type="entry name" value="NAD(P)-binding Rossmann-fold domains"/>
    <property type="match status" value="1"/>
</dbReference>
<keyword evidence="5 11" id="KW-0028">Amino-acid biosynthesis</keyword>
<evidence type="ECO:0000313" key="13">
    <source>
        <dbReference type="EMBL" id="TJY44377.1"/>
    </source>
</evidence>
<dbReference type="PANTHER" id="PTHR42789">
    <property type="entry name" value="D-ISOMER SPECIFIC 2-HYDROXYACID DEHYDROGENASE FAMILY PROTEIN (AFU_ORTHOLOGUE AFUA_6G10090)"/>
    <property type="match status" value="1"/>
</dbReference>
<dbReference type="EMBL" id="SUPK01000001">
    <property type="protein sequence ID" value="TJY44377.1"/>
    <property type="molecule type" value="Genomic_DNA"/>
</dbReference>
<dbReference type="InterPro" id="IPR045626">
    <property type="entry name" value="PGDH_ASB_dom"/>
</dbReference>
<evidence type="ECO:0000256" key="10">
    <source>
        <dbReference type="ARBA" id="ARBA00048731"/>
    </source>
</evidence>
<dbReference type="UniPathway" id="UPA00135">
    <property type="reaction ID" value="UER00196"/>
</dbReference>
<dbReference type="FunFam" id="3.30.70.260:FF:000008">
    <property type="entry name" value="D-3-phosphoglycerate dehydrogenase, chloroplastic"/>
    <property type="match status" value="1"/>
</dbReference>
<dbReference type="Pfam" id="PF01842">
    <property type="entry name" value="ACT"/>
    <property type="match status" value="1"/>
</dbReference>
<comment type="pathway">
    <text evidence="2 11">Amino-acid biosynthesis; L-serine biosynthesis; L-serine from 3-phospho-D-glycerate: step 1/3.</text>
</comment>
<dbReference type="FunFam" id="3.30.1330.90:FF:000003">
    <property type="entry name" value="D-3-phosphoglycerate dehydrogenase"/>
    <property type="match status" value="1"/>
</dbReference>
<comment type="similarity">
    <text evidence="3 11">Belongs to the D-isomer specific 2-hydroxyacid dehydrogenase family.</text>
</comment>
<dbReference type="InterPro" id="IPR029752">
    <property type="entry name" value="D-isomer_DH_CS1"/>
</dbReference>
<dbReference type="Pfam" id="PF19304">
    <property type="entry name" value="PGDH_inter"/>
    <property type="match status" value="1"/>
</dbReference>
<dbReference type="PROSITE" id="PS00065">
    <property type="entry name" value="D_2_HYDROXYACID_DH_1"/>
    <property type="match status" value="1"/>
</dbReference>
<evidence type="ECO:0000256" key="6">
    <source>
        <dbReference type="ARBA" id="ARBA00023002"/>
    </source>
</evidence>
<dbReference type="EC" id="1.1.1.95" evidence="11"/>
<dbReference type="InterPro" id="IPR006236">
    <property type="entry name" value="PGDH"/>
</dbReference>
<dbReference type="SUPFAM" id="SSF52283">
    <property type="entry name" value="Formate/glycerate dehydrogenase catalytic domain-like"/>
    <property type="match status" value="1"/>
</dbReference>
<protein>
    <recommendedName>
        <fullName evidence="4 11">D-3-phosphoglycerate dehydrogenase</fullName>
        <ecNumber evidence="11">1.1.1.95</ecNumber>
    </recommendedName>
</protein>
<evidence type="ECO:0000256" key="7">
    <source>
        <dbReference type="ARBA" id="ARBA00023027"/>
    </source>
</evidence>
<dbReference type="Pfam" id="PF02826">
    <property type="entry name" value="2-Hacid_dh_C"/>
    <property type="match status" value="1"/>
</dbReference>
<evidence type="ECO:0000313" key="14">
    <source>
        <dbReference type="Proteomes" id="UP000309673"/>
    </source>
</evidence>